<gene>
    <name evidence="1" type="ORF">TNIN_67641</name>
</gene>
<evidence type="ECO:0000313" key="2">
    <source>
        <dbReference type="Proteomes" id="UP000886998"/>
    </source>
</evidence>
<dbReference type="Proteomes" id="UP000886998">
    <property type="component" value="Unassembled WGS sequence"/>
</dbReference>
<keyword evidence="2" id="KW-1185">Reference proteome</keyword>
<protein>
    <submittedName>
        <fullName evidence="1">Uncharacterized protein</fullName>
    </submittedName>
</protein>
<dbReference type="OrthoDB" id="5419617at2759"/>
<dbReference type="AlphaFoldDB" id="A0A8X6IHQ9"/>
<proteinExistence type="predicted"/>
<comment type="caution">
    <text evidence="1">The sequence shown here is derived from an EMBL/GenBank/DDBJ whole genome shotgun (WGS) entry which is preliminary data.</text>
</comment>
<organism evidence="1 2">
    <name type="scientific">Trichonephila inaurata madagascariensis</name>
    <dbReference type="NCBI Taxonomy" id="2747483"/>
    <lineage>
        <taxon>Eukaryota</taxon>
        <taxon>Metazoa</taxon>
        <taxon>Ecdysozoa</taxon>
        <taxon>Arthropoda</taxon>
        <taxon>Chelicerata</taxon>
        <taxon>Arachnida</taxon>
        <taxon>Araneae</taxon>
        <taxon>Araneomorphae</taxon>
        <taxon>Entelegynae</taxon>
        <taxon>Araneoidea</taxon>
        <taxon>Nephilidae</taxon>
        <taxon>Trichonephila</taxon>
        <taxon>Trichonephila inaurata</taxon>
    </lineage>
</organism>
<sequence length="151" mass="17353">MITLNYHGFGSLPLDPSYLIALMQVPEFSPKFLLSTSLWTEKVSRPKSFYSIKKLIKRSIKACAQEDVYNRVSHKSWRKAILNLRNGPKPRVVTKFRLATGHDCLRIHLYRISYCFPDMHSVQLWRGHGLRTSSTPFCSAQNVSRRSLLGG</sequence>
<reference evidence="1" key="1">
    <citation type="submission" date="2020-08" db="EMBL/GenBank/DDBJ databases">
        <title>Multicomponent nature underlies the extraordinary mechanical properties of spider dragline silk.</title>
        <authorList>
            <person name="Kono N."/>
            <person name="Nakamura H."/>
            <person name="Mori M."/>
            <person name="Yoshida Y."/>
            <person name="Ohtoshi R."/>
            <person name="Malay A.D."/>
            <person name="Moran D.A.P."/>
            <person name="Tomita M."/>
            <person name="Numata K."/>
            <person name="Arakawa K."/>
        </authorList>
    </citation>
    <scope>NUCLEOTIDE SEQUENCE</scope>
</reference>
<dbReference type="EMBL" id="BMAV01025861">
    <property type="protein sequence ID" value="GFS45412.1"/>
    <property type="molecule type" value="Genomic_DNA"/>
</dbReference>
<name>A0A8X6IHQ9_9ARAC</name>
<evidence type="ECO:0000313" key="1">
    <source>
        <dbReference type="EMBL" id="GFS45412.1"/>
    </source>
</evidence>
<accession>A0A8X6IHQ9</accession>